<dbReference type="OrthoDB" id="5406014at2759"/>
<evidence type="ECO:0000256" key="7">
    <source>
        <dbReference type="SAM" id="MobiDB-lite"/>
    </source>
</evidence>
<feature type="region of interest" description="Disordered" evidence="7">
    <location>
        <begin position="58"/>
        <end position="103"/>
    </location>
</feature>
<dbReference type="RefSeq" id="XP_015248685.1">
    <property type="nucleotide sequence ID" value="XM_015393199.1"/>
</dbReference>
<dbReference type="InterPro" id="IPR021939">
    <property type="entry name" value="KN_motif"/>
</dbReference>
<dbReference type="Ensembl" id="ENSCVAT00000021572.1">
    <property type="protein sequence ID" value="ENSCVAP00000013864.1"/>
    <property type="gene ID" value="ENSCVAG00000016441.1"/>
</dbReference>
<name>A0A3Q2D676_CYPVA</name>
<keyword evidence="2" id="KW-0677">Repeat</keyword>
<feature type="coiled-coil region" evidence="6">
    <location>
        <begin position="439"/>
        <end position="473"/>
    </location>
</feature>
<feature type="repeat" description="ANK" evidence="5">
    <location>
        <begin position="1110"/>
        <end position="1132"/>
    </location>
</feature>
<feature type="region of interest" description="Disordered" evidence="7">
    <location>
        <begin position="773"/>
        <end position="803"/>
    </location>
</feature>
<dbReference type="Proteomes" id="UP000265020">
    <property type="component" value="Unassembled WGS sequence"/>
</dbReference>
<dbReference type="CTD" id="777729"/>
<keyword evidence="3 5" id="KW-0040">ANK repeat</keyword>
<proteinExistence type="predicted"/>
<dbReference type="InterPro" id="IPR002110">
    <property type="entry name" value="Ankyrin_rpt"/>
</dbReference>
<evidence type="ECO:0000256" key="1">
    <source>
        <dbReference type="ARBA" id="ARBA00022553"/>
    </source>
</evidence>
<dbReference type="Pfam" id="PF12075">
    <property type="entry name" value="KN_motif"/>
    <property type="match status" value="1"/>
</dbReference>
<gene>
    <name evidence="8" type="primary">KANK1</name>
</gene>
<dbReference type="GO" id="GO:0030837">
    <property type="term" value="P:negative regulation of actin filament polymerization"/>
    <property type="evidence" value="ECO:0007669"/>
    <property type="project" value="InterPro"/>
</dbReference>
<feature type="compositionally biased region" description="Acidic residues" evidence="7">
    <location>
        <begin position="977"/>
        <end position="987"/>
    </location>
</feature>
<evidence type="ECO:0000313" key="8">
    <source>
        <dbReference type="Ensembl" id="ENSCVAP00000013864.1"/>
    </source>
</evidence>
<dbReference type="Gene3D" id="1.25.40.20">
    <property type="entry name" value="Ankyrin repeat-containing domain"/>
    <property type="match status" value="1"/>
</dbReference>
<keyword evidence="9" id="KW-1185">Reference proteome</keyword>
<keyword evidence="4 6" id="KW-0175">Coiled coil</keyword>
<evidence type="ECO:0000256" key="2">
    <source>
        <dbReference type="ARBA" id="ARBA00022737"/>
    </source>
</evidence>
<dbReference type="FunFam" id="1.25.40.20:FF:000017">
    <property type="entry name" value="KN motif and ankyrin repeat domain-containing protein 1"/>
    <property type="match status" value="1"/>
</dbReference>
<dbReference type="PRINTS" id="PR01415">
    <property type="entry name" value="ANKYRIN"/>
</dbReference>
<evidence type="ECO:0000313" key="9">
    <source>
        <dbReference type="Proteomes" id="UP000265020"/>
    </source>
</evidence>
<dbReference type="InterPro" id="IPR036770">
    <property type="entry name" value="Ankyrin_rpt-contain_sf"/>
</dbReference>
<accession>A0A3Q2D676</accession>
<evidence type="ECO:0000256" key="5">
    <source>
        <dbReference type="PROSITE-ProRule" id="PRU00023"/>
    </source>
</evidence>
<feature type="repeat" description="ANK" evidence="5">
    <location>
        <begin position="1182"/>
        <end position="1214"/>
    </location>
</feature>
<organism evidence="8 9">
    <name type="scientific">Cyprinodon variegatus</name>
    <name type="common">Sheepshead minnow</name>
    <dbReference type="NCBI Taxonomy" id="28743"/>
    <lineage>
        <taxon>Eukaryota</taxon>
        <taxon>Metazoa</taxon>
        <taxon>Chordata</taxon>
        <taxon>Craniata</taxon>
        <taxon>Vertebrata</taxon>
        <taxon>Euteleostomi</taxon>
        <taxon>Actinopterygii</taxon>
        <taxon>Neopterygii</taxon>
        <taxon>Teleostei</taxon>
        <taxon>Neoteleostei</taxon>
        <taxon>Acanthomorphata</taxon>
        <taxon>Ovalentaria</taxon>
        <taxon>Atherinomorphae</taxon>
        <taxon>Cyprinodontiformes</taxon>
        <taxon>Cyprinodontidae</taxon>
        <taxon>Cyprinodon</taxon>
    </lineage>
</organism>
<dbReference type="SUPFAM" id="SSF48403">
    <property type="entry name" value="Ankyrin repeat"/>
    <property type="match status" value="1"/>
</dbReference>
<dbReference type="Pfam" id="PF12796">
    <property type="entry name" value="Ank_2"/>
    <property type="match status" value="2"/>
</dbReference>
<feature type="compositionally biased region" description="Low complexity" evidence="7">
    <location>
        <begin position="84"/>
        <end position="95"/>
    </location>
</feature>
<dbReference type="SMART" id="SM00248">
    <property type="entry name" value="ANK"/>
    <property type="match status" value="5"/>
</dbReference>
<feature type="region of interest" description="Disordered" evidence="7">
    <location>
        <begin position="1279"/>
        <end position="1301"/>
    </location>
</feature>
<dbReference type="KEGG" id="cvg:107096518"/>
<dbReference type="GeneID" id="107096518"/>
<feature type="compositionally biased region" description="Low complexity" evidence="7">
    <location>
        <begin position="964"/>
        <end position="976"/>
    </location>
</feature>
<dbReference type="PROSITE" id="PS50088">
    <property type="entry name" value="ANK_REPEAT"/>
    <property type="match status" value="3"/>
</dbReference>
<reference evidence="8" key="1">
    <citation type="submission" date="2025-08" db="UniProtKB">
        <authorList>
            <consortium name="Ensembl"/>
        </authorList>
    </citation>
    <scope>IDENTIFICATION</scope>
</reference>
<dbReference type="InterPro" id="IPR047184">
    <property type="entry name" value="KANK1-4"/>
</dbReference>
<reference evidence="8" key="2">
    <citation type="submission" date="2025-09" db="UniProtKB">
        <authorList>
            <consortium name="Ensembl"/>
        </authorList>
    </citation>
    <scope>IDENTIFICATION</scope>
</reference>
<feature type="compositionally biased region" description="Polar residues" evidence="7">
    <location>
        <begin position="220"/>
        <end position="247"/>
    </location>
</feature>
<dbReference type="STRING" id="28743.ENSCVAP00000013864"/>
<keyword evidence="1" id="KW-0597">Phosphoprotein</keyword>
<evidence type="ECO:0000256" key="3">
    <source>
        <dbReference type="ARBA" id="ARBA00023043"/>
    </source>
</evidence>
<dbReference type="PROSITE" id="PS50297">
    <property type="entry name" value="ANK_REP_REGION"/>
    <property type="match status" value="3"/>
</dbReference>
<feature type="region of interest" description="Disordered" evidence="7">
    <location>
        <begin position="1"/>
        <end position="26"/>
    </location>
</feature>
<dbReference type="PANTHER" id="PTHR24168:SF19">
    <property type="entry name" value="KN MOTIF AND ANKYRIN REPEAT DOMAIN-CONTAINING PROTEIN 1"/>
    <property type="match status" value="1"/>
</dbReference>
<feature type="compositionally biased region" description="Low complexity" evidence="7">
    <location>
        <begin position="195"/>
        <end position="211"/>
    </location>
</feature>
<protein>
    <submittedName>
        <fullName evidence="8">KN motif and ankyrin repeat domains 1a</fullName>
    </submittedName>
</protein>
<feature type="region of interest" description="Disordered" evidence="7">
    <location>
        <begin position="936"/>
        <end position="1031"/>
    </location>
</feature>
<evidence type="ECO:0000256" key="4">
    <source>
        <dbReference type="ARBA" id="ARBA00023054"/>
    </source>
</evidence>
<feature type="region of interest" description="Disordered" evidence="7">
    <location>
        <begin position="731"/>
        <end position="755"/>
    </location>
</feature>
<evidence type="ECO:0000256" key="6">
    <source>
        <dbReference type="SAM" id="Coils"/>
    </source>
</evidence>
<dbReference type="GO" id="GO:0005737">
    <property type="term" value="C:cytoplasm"/>
    <property type="evidence" value="ECO:0007669"/>
    <property type="project" value="TreeGrafter"/>
</dbReference>
<sequence>MEQDTGEMFERAQTCPSTGDEKDPYYVETPYGYQLDLDFLKYVDDIERGNTIKKLSIQRKPKVAKPLATPRGSTAGVGTRPEWTSTDSLSSSNSDGKQSPVFFPSRHQDATLLNPPLPRATVEAPVGQSYSVLAEQKQLLPPPSPRFAPRHNPLVEKTLMETRRRLEQERLLIHNEPLIPRRRLASFGGMGSSSSLSSYSSSVAPSQISPSTHQPLPINGLSNGEYNPYYSQSRGSSIRHSPMSSGVATPVTNVSPLHLQQIREQMVVALKRLKELEEQVKTIPILQVKIAVLQEEKRQLAAQTKNQGLCGFRKRSYSVGSADQMESSGSVQKETELQIVEPEVQEQNTQRLEEFRRLAAEVQALEKTTKEHHVAEVQPPNQVCQKSIGVVTDENMNNLSFPLRKLQTESCFRDAGMVTERLEMRSTGIVVTEAMLGVTSEADREIELQQQTIEALKEKIYRLEVQLKETTHQMEMGKLKLELQAAGGSNKKKADKGLMVKPEMYNAGVEAKVQMRSQAVGEHLESDQTAADKVLQTHTVGVSCQPSMQSIATGPETPMDQWVVHQRVEVSDQCVGRWVETCHQLVGVEQSVCEVGINTEESVERPDLYRTTTEPTKQSRSIGCGDCSVDVSITPVKTLVSQGTDPDLVGKVDSAVMASPESTCQQTGTDAEYESKSTNTKTAEVIDSFTGMELTTCDKHTNTAAAETRTVAAGEGLVRDVLTTAKTRSVAVGTGSDGGSLPSKPNPTKTKECGVGPVSIHDNFLIGLKTRNIAVGPSQPPDSSASKAGKTEAATPEPQGGVGLDHYIERVQKLLQEQQMLLAENYSELADAFGQPQSQFGSINSQLVSTLSSINSVMKYGSGENILRLHSNSSTESSLQLTSPDVGMATADHPENMHAQQQISAAEQKSRMDLQMSTALHGQPCSQNNLKSIMKKKDGRADANGTKKNLQFVGVNGGYETTSSDESSSDDSSSSGLEDEEDEDEEKDYGGKKDEYKEVRGRRIGEEFQNEGAEDVDKEEEEGSENEKRERYELSEKMLAACDVLNTHLNDSKAVSSKDLRASLNTVQHEWFRASSQKAAVAGMVEDYLRAFEAVSPDVLRHIVNMADGNGNTALHYSVSHSNFQVVKKLLDADVCNVNQQNKAGYTPIMLAALAAVETPKDMCIVEELFSKGDVNARASQAGQTGLMLAVSHGRMDMVRALLAHGADVNIQDDEGSTALMCASEHGHVEIVKLLLGQPGCDATLSDSDGSNALSIALEAGHKDIAVLLYAHVNFSKAQSPGTPRLGRKTSPSPTRRGMFD</sequence>
<dbReference type="GO" id="GO:0005856">
    <property type="term" value="C:cytoskeleton"/>
    <property type="evidence" value="ECO:0007669"/>
    <property type="project" value="TreeGrafter"/>
</dbReference>
<feature type="repeat" description="ANK" evidence="5">
    <location>
        <begin position="1215"/>
        <end position="1236"/>
    </location>
</feature>
<feature type="compositionally biased region" description="Acidic residues" evidence="7">
    <location>
        <begin position="1008"/>
        <end position="1024"/>
    </location>
</feature>
<dbReference type="GeneTree" id="ENSGT00940000154886"/>
<dbReference type="PANTHER" id="PTHR24168">
    <property type="entry name" value="KN MOTIF AND ANKYRIN REPEAT DOMAIN-CONTAINING"/>
    <property type="match status" value="1"/>
</dbReference>
<feature type="compositionally biased region" description="Basic and acidic residues" evidence="7">
    <location>
        <begin position="988"/>
        <end position="1006"/>
    </location>
</feature>
<dbReference type="OMA" id="TFNPYLC"/>
<feature type="region of interest" description="Disordered" evidence="7">
    <location>
        <begin position="195"/>
        <end position="247"/>
    </location>
</feature>